<dbReference type="InterPro" id="IPR036063">
    <property type="entry name" value="Smr_dom_sf"/>
</dbReference>
<keyword evidence="3 7" id="KW-0378">Hydrolase</keyword>
<comment type="subunit">
    <text evidence="7">Homodimer. Binds to stalled ribosomes, contacting rRNA.</text>
</comment>
<keyword evidence="2 7" id="KW-0547">Nucleotide-binding</keyword>
<feature type="binding site" evidence="7">
    <location>
        <begin position="309"/>
        <end position="316"/>
    </location>
    <ligand>
        <name>ATP</name>
        <dbReference type="ChEBI" id="CHEBI:30616"/>
    </ligand>
</feature>
<evidence type="ECO:0000256" key="4">
    <source>
        <dbReference type="ARBA" id="ARBA00022840"/>
    </source>
</evidence>
<dbReference type="SUPFAM" id="SSF52540">
    <property type="entry name" value="P-loop containing nucleoside triphosphate hydrolases"/>
    <property type="match status" value="1"/>
</dbReference>
<dbReference type="GO" id="GO:0043023">
    <property type="term" value="F:ribosomal large subunit binding"/>
    <property type="evidence" value="ECO:0007669"/>
    <property type="project" value="UniProtKB-UniRule"/>
</dbReference>
<dbReference type="GO" id="GO:0140664">
    <property type="term" value="F:ATP-dependent DNA damage sensor activity"/>
    <property type="evidence" value="ECO:0007669"/>
    <property type="project" value="InterPro"/>
</dbReference>
<dbReference type="Gene3D" id="3.30.1370.110">
    <property type="match status" value="1"/>
</dbReference>
<dbReference type="InterPro" id="IPR045076">
    <property type="entry name" value="MutS"/>
</dbReference>
<dbReference type="GO" id="GO:0005524">
    <property type="term" value="F:ATP binding"/>
    <property type="evidence" value="ECO:0007669"/>
    <property type="project" value="UniProtKB-UniRule"/>
</dbReference>
<comment type="caution">
    <text evidence="10">The sequence shown here is derived from an EMBL/GenBank/DDBJ whole genome shotgun (WGS) entry which is preliminary data.</text>
</comment>
<organism evidence="10 11">
    <name type="scientific">Helicobacter mehlei</name>
    <dbReference type="NCBI Taxonomy" id="2316080"/>
    <lineage>
        <taxon>Bacteria</taxon>
        <taxon>Pseudomonadati</taxon>
        <taxon>Campylobacterota</taxon>
        <taxon>Epsilonproteobacteria</taxon>
        <taxon>Campylobacterales</taxon>
        <taxon>Helicobacteraceae</taxon>
        <taxon>Helicobacter</taxon>
    </lineage>
</organism>
<keyword evidence="11" id="KW-1185">Reference proteome</keyword>
<name>A0A553USL3_9HELI</name>
<keyword evidence="1 7" id="KW-0699">rRNA-binding</keyword>
<evidence type="ECO:0000256" key="8">
    <source>
        <dbReference type="SAM" id="Coils"/>
    </source>
</evidence>
<evidence type="ECO:0000256" key="6">
    <source>
        <dbReference type="ARBA" id="ARBA00023125"/>
    </source>
</evidence>
<reference evidence="10 11" key="3">
    <citation type="submission" date="2019-07" db="EMBL/GenBank/DDBJ databases">
        <authorList>
            <person name="Papic B."/>
        </authorList>
    </citation>
    <scope>NUCLEOTIDE SEQUENCE [LARGE SCALE GENOMIC DNA]</scope>
    <source>
        <strain evidence="10 11">L8b</strain>
    </source>
</reference>
<dbReference type="InterPro" id="IPR036187">
    <property type="entry name" value="DNA_mismatch_repair_MutS_sf"/>
</dbReference>
<dbReference type="EMBL" id="VKGC01000011">
    <property type="protein sequence ID" value="TSA83207.1"/>
    <property type="molecule type" value="Genomic_DNA"/>
</dbReference>
<dbReference type="OrthoDB" id="9808166at2"/>
<dbReference type="RefSeq" id="WP_120948482.1">
    <property type="nucleotide sequence ID" value="NZ_QXQP01000013.1"/>
</dbReference>
<gene>
    <name evidence="7" type="primary">mutS2</name>
    <name evidence="7" type="synonym">rqcU</name>
    <name evidence="10" type="ORF">FNE76_05155</name>
</gene>
<evidence type="ECO:0000313" key="10">
    <source>
        <dbReference type="EMBL" id="TSA83207.1"/>
    </source>
</evidence>
<evidence type="ECO:0000256" key="7">
    <source>
        <dbReference type="HAMAP-Rule" id="MF_00092"/>
    </source>
</evidence>
<dbReference type="PANTHER" id="PTHR11361:SF14">
    <property type="entry name" value="DNA MISMATCH REPAIR PROTEIN MUTS, TYPE 2"/>
    <property type="match status" value="1"/>
</dbReference>
<dbReference type="GO" id="GO:0030983">
    <property type="term" value="F:mismatched DNA binding"/>
    <property type="evidence" value="ECO:0007669"/>
    <property type="project" value="InterPro"/>
</dbReference>
<dbReference type="Proteomes" id="UP000319322">
    <property type="component" value="Unassembled WGS sequence"/>
</dbReference>
<dbReference type="PROSITE" id="PS50828">
    <property type="entry name" value="SMR"/>
    <property type="match status" value="1"/>
</dbReference>
<feature type="domain" description="Smr" evidence="9">
    <location>
        <begin position="666"/>
        <end position="740"/>
    </location>
</feature>
<dbReference type="Pfam" id="PF00488">
    <property type="entry name" value="MutS_V"/>
    <property type="match status" value="1"/>
</dbReference>
<dbReference type="SMART" id="SM00533">
    <property type="entry name" value="MUTSd"/>
    <property type="match status" value="1"/>
</dbReference>
<evidence type="ECO:0000259" key="9">
    <source>
        <dbReference type="PROSITE" id="PS50828"/>
    </source>
</evidence>
<evidence type="ECO:0000256" key="2">
    <source>
        <dbReference type="ARBA" id="ARBA00022741"/>
    </source>
</evidence>
<dbReference type="HAMAP" id="MF_00092">
    <property type="entry name" value="MutS2"/>
    <property type="match status" value="1"/>
</dbReference>
<dbReference type="EC" id="3.1.-.-" evidence="7"/>
<protein>
    <recommendedName>
        <fullName evidence="7">Endonuclease MutS2</fullName>
        <ecNumber evidence="7">3.1.-.-</ecNumber>
    </recommendedName>
    <alternativeName>
        <fullName evidence="7">Ribosome-associated protein quality control-upstream factor</fullName>
        <shortName evidence="7">RQC-upstream factor</shortName>
        <shortName evidence="7">RqcU</shortName>
        <ecNumber evidence="7">3.6.4.-</ecNumber>
    </alternativeName>
</protein>
<reference evidence="10 11" key="1">
    <citation type="submission" date="2019-07" db="EMBL/GenBank/DDBJ databases">
        <title>Helicobacter labacensis sp. nov., Helicobacter mehlei sp. nov. and Helicobacter vulpis sp. nov., isolated from gastric mucosa of red fox (Vulpis vulpis).</title>
        <authorList>
            <person name="Kusar D."/>
            <person name="Gruntar I."/>
            <person name="Pate M."/>
            <person name="Zajc U."/>
            <person name="Ocepek M."/>
        </authorList>
    </citation>
    <scope>NUCLEOTIDE SEQUENCE [LARGE SCALE GENOMIC DNA]</scope>
    <source>
        <strain evidence="10 11">L8b</strain>
    </source>
</reference>
<comment type="function">
    <text evidence="7">Endonuclease that is involved in the suppression of homologous recombination and thus may have a key role in the control of bacterial genetic diversity.</text>
</comment>
<dbReference type="GO" id="GO:0019843">
    <property type="term" value="F:rRNA binding"/>
    <property type="evidence" value="ECO:0007669"/>
    <property type="project" value="UniProtKB-UniRule"/>
</dbReference>
<dbReference type="GO" id="GO:0016887">
    <property type="term" value="F:ATP hydrolysis activity"/>
    <property type="evidence" value="ECO:0007669"/>
    <property type="project" value="InterPro"/>
</dbReference>
<evidence type="ECO:0000256" key="3">
    <source>
        <dbReference type="ARBA" id="ARBA00022801"/>
    </source>
</evidence>
<dbReference type="PIRSF" id="PIRSF005814">
    <property type="entry name" value="MutS_YshD"/>
    <property type="match status" value="1"/>
</dbReference>
<keyword evidence="5 7" id="KW-0694">RNA-binding</keyword>
<reference evidence="11" key="2">
    <citation type="submission" date="2019-07" db="EMBL/GenBank/DDBJ databases">
        <title>Helicobacter labacensis sp. nov., Helicobacter mehlei sp. nov. and Helicobacter vulpis sp. nov., isolated from gastric mucosa of red fox (Vulpis vulpis).</title>
        <authorList>
            <person name="Papic B."/>
        </authorList>
    </citation>
    <scope>NUCLEOTIDE SEQUENCE [LARGE SCALE GENOMIC DNA]</scope>
    <source>
        <strain evidence="11">L8b</strain>
    </source>
</reference>
<keyword evidence="6 7" id="KW-0238">DNA-binding</keyword>
<keyword evidence="8" id="KW-0175">Coiled coil</keyword>
<dbReference type="NCBIfam" id="TIGR01069">
    <property type="entry name" value="mutS2"/>
    <property type="match status" value="1"/>
</dbReference>
<keyword evidence="7" id="KW-0540">Nuclease</keyword>
<keyword evidence="7 10" id="KW-0255">Endonuclease</keyword>
<dbReference type="PANTHER" id="PTHR11361">
    <property type="entry name" value="DNA MISMATCH REPAIR PROTEIN MUTS FAMILY MEMBER"/>
    <property type="match status" value="1"/>
</dbReference>
<dbReference type="EC" id="3.6.4.-" evidence="7"/>
<comment type="function">
    <text evidence="7">Acts as a ribosome collision sensor, splitting the ribosome into its 2 subunits. Detects stalled/collided 70S ribosomes which it binds and splits by an ATP-hydrolysis driven conformational change. Acts upstream of the ribosome quality control system (RQC), a ribosome-associated complex that mediates the extraction of incompletely synthesized nascent chains from stalled ribosomes and their subsequent degradation. Probably generates substrates for RQC.</text>
</comment>
<dbReference type="GO" id="GO:0004519">
    <property type="term" value="F:endonuclease activity"/>
    <property type="evidence" value="ECO:0007669"/>
    <property type="project" value="UniProtKB-UniRule"/>
</dbReference>
<evidence type="ECO:0000313" key="11">
    <source>
        <dbReference type="Proteomes" id="UP000319322"/>
    </source>
</evidence>
<dbReference type="GO" id="GO:0072344">
    <property type="term" value="P:rescue of stalled ribosome"/>
    <property type="evidence" value="ECO:0007669"/>
    <property type="project" value="UniProtKB-UniRule"/>
</dbReference>
<evidence type="ECO:0000256" key="5">
    <source>
        <dbReference type="ARBA" id="ARBA00022884"/>
    </source>
</evidence>
<dbReference type="SMART" id="SM00534">
    <property type="entry name" value="MUTSac"/>
    <property type="match status" value="1"/>
</dbReference>
<dbReference type="InterPro" id="IPR027417">
    <property type="entry name" value="P-loop_NTPase"/>
</dbReference>
<comment type="similarity">
    <text evidence="7">Belongs to the DNA mismatch repair MutS family. MutS2 subfamily.</text>
</comment>
<dbReference type="Gene3D" id="3.40.50.300">
    <property type="entry name" value="P-loop containing nucleotide triphosphate hydrolases"/>
    <property type="match status" value="1"/>
</dbReference>
<dbReference type="InterPro" id="IPR002625">
    <property type="entry name" value="Smr_dom"/>
</dbReference>
<sequence>MSLIAQLDLTRFIEHFSTFLARPKDFALNPLPPNIWEHLQELEHLDCTPPPTLICLKDALKAFKKGGLWRLDTLFAFVQIARYFAYLKALANPKQHPHLYAYLDNIHFPPALLELGTHMQDTPALKSGFYPDLDALSESLARLQAQQKKLLNQILSKSGLQPYLVDRQVHFVNGAESLLVKPGFSVAIKGQVILRSHMGYFYIEPLEARDLSRKIQEVQNKIEENLARICAHWSGLLRPHFLFLRFINHEFDYVDHIIARVQFAKSANLSFIKPNDRGDFALSHFAHPNLNNPKPISLRFDRSLLLITGVNTGGKTMLLKSILSAVFLAKHFLPFKIHAPTSSIPHIENIQAIINDPQNSQNDISTFAGRMLDFQRALNTPQLLLGVDEIELGTDASEASCLYKVLLEKLMAQGAKIVVTTHHKHLALLLAKNHAVQLLAAHFDPQAQLPTYTFSPGLIGKSYAFESALRYGLSPELIEQARGLYGAEQENLNALIERTSALEQELRVQYAQLEEAKKIHSQQIQEELEQLQAKAQAQQAKQSALEKSYQQALRALQDTLKEFERTQNKSHAHQQIQVIKASLTQSKPTQTLKPPKPPALTQGAYVRYKNQLGTIMGLNKESCLVALDNGLKIKINAQELTLATPPKIPTQVKLERKPTATASMRLDVRALEVLEALQEAQDFLANALLAGFEEVLIVHGKGKGILRQALREWLKKHPKVIAFEDAPYNLGGSGAQVVKI</sequence>
<dbReference type="InterPro" id="IPR005747">
    <property type="entry name" value="MutS2"/>
</dbReference>
<dbReference type="GO" id="GO:0045910">
    <property type="term" value="P:negative regulation of DNA recombination"/>
    <property type="evidence" value="ECO:0007669"/>
    <property type="project" value="InterPro"/>
</dbReference>
<dbReference type="InterPro" id="IPR007696">
    <property type="entry name" value="DNA_mismatch_repair_MutS_core"/>
</dbReference>
<evidence type="ECO:0000256" key="1">
    <source>
        <dbReference type="ARBA" id="ARBA00022730"/>
    </source>
</evidence>
<accession>A0A553USL3</accession>
<feature type="coiled-coil region" evidence="8">
    <location>
        <begin position="485"/>
        <end position="569"/>
    </location>
</feature>
<dbReference type="SMART" id="SM00463">
    <property type="entry name" value="SMR"/>
    <property type="match status" value="1"/>
</dbReference>
<dbReference type="InterPro" id="IPR000432">
    <property type="entry name" value="DNA_mismatch_repair_MutS_C"/>
</dbReference>
<dbReference type="SUPFAM" id="SSF48334">
    <property type="entry name" value="DNA repair protein MutS, domain III"/>
    <property type="match status" value="1"/>
</dbReference>
<keyword evidence="4 7" id="KW-0067">ATP-binding</keyword>
<dbReference type="AlphaFoldDB" id="A0A553USL3"/>
<dbReference type="Pfam" id="PF01713">
    <property type="entry name" value="Smr"/>
    <property type="match status" value="1"/>
</dbReference>
<dbReference type="GO" id="GO:0006298">
    <property type="term" value="P:mismatch repair"/>
    <property type="evidence" value="ECO:0007669"/>
    <property type="project" value="InterPro"/>
</dbReference>
<dbReference type="SUPFAM" id="SSF160443">
    <property type="entry name" value="SMR domain-like"/>
    <property type="match status" value="1"/>
</dbReference>
<proteinExistence type="inferred from homology"/>